<reference evidence="7" key="1">
    <citation type="journal article" date="2021" name="Open Biol.">
        <title>Shared evolutionary footprints suggest mitochondrial oxidative damage underlies multiple complex I losses in fungi.</title>
        <authorList>
            <person name="Schikora-Tamarit M.A."/>
            <person name="Marcet-Houben M."/>
            <person name="Nosek J."/>
            <person name="Gabaldon T."/>
        </authorList>
    </citation>
    <scope>NUCLEOTIDE SEQUENCE</scope>
    <source>
        <strain evidence="7">CBS6341</strain>
    </source>
</reference>
<gene>
    <name evidence="7" type="ORF">WICMUC_005056</name>
</gene>
<keyword evidence="8" id="KW-1185">Reference proteome</keyword>
<dbReference type="EMBL" id="JAEUBF010001347">
    <property type="protein sequence ID" value="KAH3669092.1"/>
    <property type="molecule type" value="Genomic_DNA"/>
</dbReference>
<feature type="compositionally biased region" description="Polar residues" evidence="5">
    <location>
        <begin position="33"/>
        <end position="49"/>
    </location>
</feature>
<feature type="compositionally biased region" description="Low complexity" evidence="5">
    <location>
        <begin position="124"/>
        <end position="137"/>
    </location>
</feature>
<accession>A0A9P8PBS8</accession>
<dbReference type="Gene3D" id="3.30.50.10">
    <property type="entry name" value="Erythroid Transcription Factor GATA-1, subunit A"/>
    <property type="match status" value="1"/>
</dbReference>
<dbReference type="InterPro" id="IPR000679">
    <property type="entry name" value="Znf_GATA"/>
</dbReference>
<evidence type="ECO:0000256" key="2">
    <source>
        <dbReference type="ARBA" id="ARBA00022771"/>
    </source>
</evidence>
<dbReference type="InterPro" id="IPR051140">
    <property type="entry name" value="GATA_TF"/>
</dbReference>
<evidence type="ECO:0000313" key="7">
    <source>
        <dbReference type="EMBL" id="KAH3669092.1"/>
    </source>
</evidence>
<dbReference type="AlphaFoldDB" id="A0A9P8PBS8"/>
<feature type="region of interest" description="Disordered" evidence="5">
    <location>
        <begin position="1"/>
        <end position="179"/>
    </location>
</feature>
<feature type="compositionally biased region" description="Low complexity" evidence="5">
    <location>
        <begin position="352"/>
        <end position="368"/>
    </location>
</feature>
<sequence>MNPRLPSFNEFTSIFNNPGHGSQSSRESSTISRDNINISTHQQSAPSIQSRHDFSNPQQIPPLKHNSGPIIPPPQIPLPNQIQQTPGLRSTNQLPHSSIPNISIQGQLSTDNQHRYRTPLPHFSIPTSYPGTSSGSSNDPLPKIVDSNYIVDNRNQNDLSNRRLSLPVPASRHSKKDSYDSQTLLSQFVDIASQKSADEIGAQNNSFDEINLLKDLSITLQDFVKLNQIVNDIKTDFQFKLRDSENCEVSKRLPIDSTRYISHENFHSFISNIPIPALYDSISISSNIQIFFENWLKLRREEEHKKFEQRQQEENQRFQLQLQQQQQQLQKRKQKQQKQQQQQEKQNRRQQRLQQQQQVQQEKGNLQENSLRRERNEFEMTQDDDNQKKRKHSRISIKSLSLPDKSLNVPAQSLNIEIPSAKSSVSSKDSKVGAFIEDLSMKEDHKCQQCGSDDTPEWRRGPYGSRSLCNACGLFYGKLIKKFGYDEAAELMLKRRESGNGDDRRIPID</sequence>
<dbReference type="PANTHER" id="PTHR45658">
    <property type="entry name" value="GATA TRANSCRIPTION FACTOR"/>
    <property type="match status" value="1"/>
</dbReference>
<keyword evidence="3" id="KW-0862">Zinc</keyword>
<dbReference type="PANTHER" id="PTHR45658:SF18">
    <property type="entry name" value="PROTEIN GAT2"/>
    <property type="match status" value="1"/>
</dbReference>
<evidence type="ECO:0000259" key="6">
    <source>
        <dbReference type="PROSITE" id="PS50114"/>
    </source>
</evidence>
<feature type="compositionally biased region" description="Polar residues" evidence="5">
    <location>
        <begin position="153"/>
        <end position="163"/>
    </location>
</feature>
<reference evidence="7" key="2">
    <citation type="submission" date="2021-01" db="EMBL/GenBank/DDBJ databases">
        <authorList>
            <person name="Schikora-Tamarit M.A."/>
        </authorList>
    </citation>
    <scope>NUCLEOTIDE SEQUENCE</scope>
    <source>
        <strain evidence="7">CBS6341</strain>
    </source>
</reference>
<dbReference type="CDD" id="cd00202">
    <property type="entry name" value="ZnF_GATA"/>
    <property type="match status" value="1"/>
</dbReference>
<dbReference type="GO" id="GO:0008270">
    <property type="term" value="F:zinc ion binding"/>
    <property type="evidence" value="ECO:0007669"/>
    <property type="project" value="UniProtKB-KW"/>
</dbReference>
<dbReference type="Proteomes" id="UP000769528">
    <property type="component" value="Unassembled WGS sequence"/>
</dbReference>
<dbReference type="SMART" id="SM00401">
    <property type="entry name" value="ZnF_GATA"/>
    <property type="match status" value="1"/>
</dbReference>
<comment type="caution">
    <text evidence="7">The sequence shown here is derived from an EMBL/GenBank/DDBJ whole genome shotgun (WGS) entry which is preliminary data.</text>
</comment>
<dbReference type="InterPro" id="IPR013088">
    <property type="entry name" value="Znf_NHR/GATA"/>
</dbReference>
<feature type="domain" description="GATA-type" evidence="6">
    <location>
        <begin position="441"/>
        <end position="476"/>
    </location>
</feature>
<evidence type="ECO:0000256" key="1">
    <source>
        <dbReference type="ARBA" id="ARBA00022723"/>
    </source>
</evidence>
<dbReference type="GO" id="GO:0043565">
    <property type="term" value="F:sequence-specific DNA binding"/>
    <property type="evidence" value="ECO:0007669"/>
    <property type="project" value="InterPro"/>
</dbReference>
<proteinExistence type="predicted"/>
<dbReference type="SUPFAM" id="SSF57716">
    <property type="entry name" value="Glucocorticoid receptor-like (DNA-binding domain)"/>
    <property type="match status" value="1"/>
</dbReference>
<organism evidence="7 8">
    <name type="scientific">Wickerhamomyces mucosus</name>
    <dbReference type="NCBI Taxonomy" id="1378264"/>
    <lineage>
        <taxon>Eukaryota</taxon>
        <taxon>Fungi</taxon>
        <taxon>Dikarya</taxon>
        <taxon>Ascomycota</taxon>
        <taxon>Saccharomycotina</taxon>
        <taxon>Saccharomycetes</taxon>
        <taxon>Phaffomycetales</taxon>
        <taxon>Wickerhamomycetaceae</taxon>
        <taxon>Wickerhamomyces</taxon>
    </lineage>
</organism>
<dbReference type="OrthoDB" id="2162994at2759"/>
<keyword evidence="2 4" id="KW-0863">Zinc-finger</keyword>
<feature type="compositionally biased region" description="Low complexity" evidence="5">
    <location>
        <begin position="22"/>
        <end position="32"/>
    </location>
</feature>
<dbReference type="Pfam" id="PF00320">
    <property type="entry name" value="GATA"/>
    <property type="match status" value="1"/>
</dbReference>
<evidence type="ECO:0000256" key="3">
    <source>
        <dbReference type="ARBA" id="ARBA00022833"/>
    </source>
</evidence>
<evidence type="ECO:0000313" key="8">
    <source>
        <dbReference type="Proteomes" id="UP000769528"/>
    </source>
</evidence>
<protein>
    <recommendedName>
        <fullName evidence="6">GATA-type domain-containing protein</fullName>
    </recommendedName>
</protein>
<dbReference type="PROSITE" id="PS50114">
    <property type="entry name" value="GATA_ZN_FINGER_2"/>
    <property type="match status" value="1"/>
</dbReference>
<evidence type="ECO:0000256" key="5">
    <source>
        <dbReference type="SAM" id="MobiDB-lite"/>
    </source>
</evidence>
<name>A0A9P8PBS8_9ASCO</name>
<feature type="region of interest" description="Disordered" evidence="5">
    <location>
        <begin position="329"/>
        <end position="397"/>
    </location>
</feature>
<evidence type="ECO:0000256" key="4">
    <source>
        <dbReference type="PROSITE-ProRule" id="PRU00094"/>
    </source>
</evidence>
<dbReference type="GO" id="GO:0006355">
    <property type="term" value="P:regulation of DNA-templated transcription"/>
    <property type="evidence" value="ECO:0007669"/>
    <property type="project" value="InterPro"/>
</dbReference>
<feature type="compositionally biased region" description="Polar residues" evidence="5">
    <location>
        <begin position="87"/>
        <end position="111"/>
    </location>
</feature>
<feature type="compositionally biased region" description="Polar residues" evidence="5">
    <location>
        <begin position="9"/>
        <end position="21"/>
    </location>
</feature>
<keyword evidence="1" id="KW-0479">Metal-binding</keyword>
<dbReference type="PROSITE" id="PS00344">
    <property type="entry name" value="GATA_ZN_FINGER_1"/>
    <property type="match status" value="1"/>
</dbReference>